<comment type="caution">
    <text evidence="3">The sequence shown here is derived from an EMBL/GenBank/DDBJ whole genome shotgun (WGS) entry which is preliminary data.</text>
</comment>
<dbReference type="InterPro" id="IPR050272">
    <property type="entry name" value="Isochorismatase-like_hydrls"/>
</dbReference>
<evidence type="ECO:0000259" key="2">
    <source>
        <dbReference type="Pfam" id="PF00857"/>
    </source>
</evidence>
<dbReference type="InterPro" id="IPR000868">
    <property type="entry name" value="Isochorismatase-like_dom"/>
</dbReference>
<dbReference type="PANTHER" id="PTHR43540:SF16">
    <property type="entry name" value="ISOCHORISMATASE-LIKE DOMAIN-CONTAINING PROTEIN"/>
    <property type="match status" value="1"/>
</dbReference>
<dbReference type="SUPFAM" id="SSF52499">
    <property type="entry name" value="Isochorismatase-like hydrolases"/>
    <property type="match status" value="1"/>
</dbReference>
<reference evidence="4" key="1">
    <citation type="journal article" date="2019" name="Int. J. Syst. Evol. Microbiol.">
        <title>The Global Catalogue of Microorganisms (GCM) 10K type strain sequencing project: providing services to taxonomists for standard genome sequencing and annotation.</title>
        <authorList>
            <consortium name="The Broad Institute Genomics Platform"/>
            <consortium name="The Broad Institute Genome Sequencing Center for Infectious Disease"/>
            <person name="Wu L."/>
            <person name="Ma J."/>
        </authorList>
    </citation>
    <scope>NUCLEOTIDE SEQUENCE [LARGE SCALE GENOMIC DNA]</scope>
    <source>
        <strain evidence="4">KCTC 42423</strain>
    </source>
</reference>
<organism evidence="3 4">
    <name type="scientific">Aquimarina hainanensis</name>
    <dbReference type="NCBI Taxonomy" id="1578017"/>
    <lineage>
        <taxon>Bacteria</taxon>
        <taxon>Pseudomonadati</taxon>
        <taxon>Bacteroidota</taxon>
        <taxon>Flavobacteriia</taxon>
        <taxon>Flavobacteriales</taxon>
        <taxon>Flavobacteriaceae</taxon>
        <taxon>Aquimarina</taxon>
    </lineage>
</organism>
<dbReference type="PANTHER" id="PTHR43540">
    <property type="entry name" value="PEROXYUREIDOACRYLATE/UREIDOACRYLATE AMIDOHYDROLASE-RELATED"/>
    <property type="match status" value="1"/>
</dbReference>
<protein>
    <submittedName>
        <fullName evidence="3">Cysteine hydrolase</fullName>
    </submittedName>
</protein>
<keyword evidence="4" id="KW-1185">Reference proteome</keyword>
<dbReference type="InterPro" id="IPR036380">
    <property type="entry name" value="Isochorismatase-like_sf"/>
</dbReference>
<dbReference type="RefSeq" id="WP_378256417.1">
    <property type="nucleotide sequence ID" value="NZ_JBHSJV010000001.1"/>
</dbReference>
<evidence type="ECO:0000313" key="3">
    <source>
        <dbReference type="EMBL" id="MFD2591272.1"/>
    </source>
</evidence>
<evidence type="ECO:0000313" key="4">
    <source>
        <dbReference type="Proteomes" id="UP001597459"/>
    </source>
</evidence>
<dbReference type="GO" id="GO:0016787">
    <property type="term" value="F:hydrolase activity"/>
    <property type="evidence" value="ECO:0007669"/>
    <property type="project" value="UniProtKB-KW"/>
</dbReference>
<dbReference type="CDD" id="cd00431">
    <property type="entry name" value="cysteine_hydrolases"/>
    <property type="match status" value="1"/>
</dbReference>
<accession>A0ABW5N6V9</accession>
<keyword evidence="1 3" id="KW-0378">Hydrolase</keyword>
<feature type="domain" description="Isochorismatase-like" evidence="2">
    <location>
        <begin position="4"/>
        <end position="192"/>
    </location>
</feature>
<sequence length="197" mass="22164">MKNTALLLIECQNEWLAPTGKLRKLVEDEEQLILSERKIESALQFARNNKGIHILHVTLRLHKGYPEFGGTGKAGLQAAIPKAQTWIIGEEGEKFYPKFAPLEGEFEISGRMGASAFAGTNLDAYLRNNKIENLYLAGYALHVCVESTLREAHDKGYNTTVLLDATAAFTKEQRQYFIDNTIHHFGHQINTDTFLTL</sequence>
<name>A0ABW5N6V9_9FLAO</name>
<evidence type="ECO:0000256" key="1">
    <source>
        <dbReference type="ARBA" id="ARBA00022801"/>
    </source>
</evidence>
<dbReference type="EMBL" id="JBHULX010000017">
    <property type="protein sequence ID" value="MFD2591272.1"/>
    <property type="molecule type" value="Genomic_DNA"/>
</dbReference>
<dbReference type="Pfam" id="PF00857">
    <property type="entry name" value="Isochorismatase"/>
    <property type="match status" value="1"/>
</dbReference>
<gene>
    <name evidence="3" type="ORF">ACFSTE_10590</name>
</gene>
<proteinExistence type="predicted"/>
<dbReference type="Proteomes" id="UP001597459">
    <property type="component" value="Unassembled WGS sequence"/>
</dbReference>
<dbReference type="Gene3D" id="3.40.50.850">
    <property type="entry name" value="Isochorismatase-like"/>
    <property type="match status" value="1"/>
</dbReference>